<gene>
    <name evidence="2" type="ORF">PLO_549</name>
</gene>
<dbReference type="Pfam" id="PF03795">
    <property type="entry name" value="YCII"/>
    <property type="match status" value="1"/>
</dbReference>
<organism evidence="2">
    <name type="scientific">Paulinella longichromatophora</name>
    <dbReference type="NCBI Taxonomy" id="1708747"/>
    <lineage>
        <taxon>Eukaryota</taxon>
        <taxon>Sar</taxon>
        <taxon>Rhizaria</taxon>
        <taxon>Cercozoa</taxon>
        <taxon>Imbricatea</taxon>
        <taxon>Silicofilosea</taxon>
        <taxon>Euglyphida</taxon>
        <taxon>Paulinellidae</taxon>
        <taxon>Paulinella</taxon>
    </lineage>
</organism>
<reference evidence="2" key="1">
    <citation type="submission" date="2017-10" db="EMBL/GenBank/DDBJ databases">
        <title>Paulinella longichromatophora chromatophore genome.</title>
        <authorList>
            <person name="Lhee D."/>
            <person name="Yoon H.S."/>
        </authorList>
    </citation>
    <scope>NUCLEOTIDE SEQUENCE</scope>
</reference>
<proteinExistence type="predicted"/>
<evidence type="ECO:0000259" key="1">
    <source>
        <dbReference type="Pfam" id="PF03795"/>
    </source>
</evidence>
<feature type="domain" description="YCII-related" evidence="1">
    <location>
        <begin position="20"/>
        <end position="80"/>
    </location>
</feature>
<dbReference type="AlphaFoldDB" id="A0A2H4ZPU7"/>
<evidence type="ECO:0000313" key="2">
    <source>
        <dbReference type="EMBL" id="AUG32538.1"/>
    </source>
</evidence>
<dbReference type="Gene3D" id="3.30.70.1060">
    <property type="entry name" value="Dimeric alpha+beta barrel"/>
    <property type="match status" value="1"/>
</dbReference>
<accession>A0A2H4ZPU7</accession>
<dbReference type="PANTHER" id="PTHR37828:SF1">
    <property type="entry name" value="YCII-RELATED DOMAIN-CONTAINING PROTEIN"/>
    <property type="match status" value="1"/>
</dbReference>
<dbReference type="PANTHER" id="PTHR37828">
    <property type="entry name" value="GSR2449 PROTEIN"/>
    <property type="match status" value="1"/>
</dbReference>
<dbReference type="SUPFAM" id="SSF54909">
    <property type="entry name" value="Dimeric alpha+beta barrel"/>
    <property type="match status" value="1"/>
</dbReference>
<sequence length="95" mass="10747">MPWFVKTEVFKEPRNEIKLFLEAHQTWINELQAGGRVALSGFLVSNERSPGGGLLLFYARNYSEAKALVEQDPLIVNGCVKWELHEWVGAINTTS</sequence>
<dbReference type="InterPro" id="IPR005545">
    <property type="entry name" value="YCII"/>
</dbReference>
<protein>
    <recommendedName>
        <fullName evidence="1">YCII-related domain-containing protein</fullName>
    </recommendedName>
</protein>
<geneLocation type="plastid" evidence="2"/>
<name>A0A2H4ZPU7_9EUKA</name>
<keyword evidence="2" id="KW-0934">Plastid</keyword>
<dbReference type="EMBL" id="MG264610">
    <property type="protein sequence ID" value="AUG32538.1"/>
    <property type="molecule type" value="Genomic_DNA"/>
</dbReference>
<dbReference type="InterPro" id="IPR011008">
    <property type="entry name" value="Dimeric_a/b-barrel"/>
</dbReference>